<name>A0A4Y2BQ94_ARAVE</name>
<dbReference type="Proteomes" id="UP000499080">
    <property type="component" value="Unassembled WGS sequence"/>
</dbReference>
<keyword evidence="2" id="KW-1185">Reference proteome</keyword>
<dbReference type="EMBL" id="BGPR01000102">
    <property type="protein sequence ID" value="GBL94382.1"/>
    <property type="molecule type" value="Genomic_DNA"/>
</dbReference>
<proteinExistence type="predicted"/>
<dbReference type="AlphaFoldDB" id="A0A4Y2BQ94"/>
<evidence type="ECO:0000313" key="2">
    <source>
        <dbReference type="Proteomes" id="UP000499080"/>
    </source>
</evidence>
<gene>
    <name evidence="1" type="ORF">AVEN_7356_1</name>
</gene>
<sequence>MYSWNTRPLSRDSSATVVDMPETQDQLRYVRVSPFKTETEIHLLDLSHARVPRISFSIEKEHECVATVKRNRISRRRYNNSLCSAESLNIPFLNSRPP</sequence>
<organism evidence="1 2">
    <name type="scientific">Araneus ventricosus</name>
    <name type="common">Orbweaver spider</name>
    <name type="synonym">Epeira ventricosa</name>
    <dbReference type="NCBI Taxonomy" id="182803"/>
    <lineage>
        <taxon>Eukaryota</taxon>
        <taxon>Metazoa</taxon>
        <taxon>Ecdysozoa</taxon>
        <taxon>Arthropoda</taxon>
        <taxon>Chelicerata</taxon>
        <taxon>Arachnida</taxon>
        <taxon>Araneae</taxon>
        <taxon>Araneomorphae</taxon>
        <taxon>Entelegynae</taxon>
        <taxon>Araneoidea</taxon>
        <taxon>Araneidae</taxon>
        <taxon>Araneus</taxon>
    </lineage>
</organism>
<evidence type="ECO:0000313" key="1">
    <source>
        <dbReference type="EMBL" id="GBL94382.1"/>
    </source>
</evidence>
<reference evidence="1 2" key="1">
    <citation type="journal article" date="2019" name="Sci. Rep.">
        <title>Orb-weaving spider Araneus ventricosus genome elucidates the spidroin gene catalogue.</title>
        <authorList>
            <person name="Kono N."/>
            <person name="Nakamura H."/>
            <person name="Ohtoshi R."/>
            <person name="Moran D.A.P."/>
            <person name="Shinohara A."/>
            <person name="Yoshida Y."/>
            <person name="Fujiwara M."/>
            <person name="Mori M."/>
            <person name="Tomita M."/>
            <person name="Arakawa K."/>
        </authorList>
    </citation>
    <scope>NUCLEOTIDE SEQUENCE [LARGE SCALE GENOMIC DNA]</scope>
</reference>
<protein>
    <submittedName>
        <fullName evidence="1">Uncharacterized protein</fullName>
    </submittedName>
</protein>
<comment type="caution">
    <text evidence="1">The sequence shown here is derived from an EMBL/GenBank/DDBJ whole genome shotgun (WGS) entry which is preliminary data.</text>
</comment>
<accession>A0A4Y2BQ94</accession>